<protein>
    <submittedName>
        <fullName evidence="4">Cobalamin biosynthesis protein CbiG</fullName>
    </submittedName>
</protein>
<sequence>MIAMPAKKIAIYTLTSQGLTMGRRLAARLPGTLYASKNLEAEDAISFESLKTLMSATFNAFDGHIFVAAAGIVVRCIAPHLQSKETDPAVVCMDQTGLFAISLLSGHLGGANELADRCARIMGGQSVITTATDAAGVLSIDSLAMAKGLAIGTIGKVKEVNMALLEDRVVQLYDPEDWLGLAWNASFEGKVGYGDWNDAKPGIWVSWHNDAPEGSLALHPRVLHLGIGCRRDITTYEILDHVYMVFKKYGFSMESIASVGSVEAKRNEAGLLEAAEEFGVEPVFYSTAQLAAVDAPTPSDRVQAHMGVPSVAEASALLASHGGELVVTKEKTNTVTLAVARSNRA</sequence>
<dbReference type="PANTHER" id="PTHR37477:SF1">
    <property type="entry name" value="COBALT-PRECORRIN-5A HYDROLASE"/>
    <property type="match status" value="1"/>
</dbReference>
<feature type="domain" description="Cobalamin synthesis G N-terminal" evidence="2">
    <location>
        <begin position="54"/>
        <end position="133"/>
    </location>
</feature>
<name>A0A1J5N1G2_9BACT</name>
<evidence type="ECO:0000259" key="1">
    <source>
        <dbReference type="Pfam" id="PF01890"/>
    </source>
</evidence>
<dbReference type="InterPro" id="IPR021745">
    <property type="entry name" value="CbiG_mid"/>
</dbReference>
<evidence type="ECO:0000259" key="3">
    <source>
        <dbReference type="Pfam" id="PF11761"/>
    </source>
</evidence>
<organism evidence="4 5">
    <name type="scientific">Pseudodesulfovibrio hydrargyri</name>
    <dbReference type="NCBI Taxonomy" id="2125990"/>
    <lineage>
        <taxon>Bacteria</taxon>
        <taxon>Pseudomonadati</taxon>
        <taxon>Thermodesulfobacteriota</taxon>
        <taxon>Desulfovibrionia</taxon>
        <taxon>Desulfovibrionales</taxon>
        <taxon>Desulfovibrionaceae</taxon>
    </lineage>
</organism>
<comment type="caution">
    <text evidence="4">The sequence shown here is derived from an EMBL/GenBank/DDBJ whole genome shotgun (WGS) entry which is preliminary data.</text>
</comment>
<proteinExistence type="predicted"/>
<dbReference type="Proteomes" id="UP000181901">
    <property type="component" value="Unassembled WGS sequence"/>
</dbReference>
<dbReference type="Pfam" id="PF11761">
    <property type="entry name" value="CbiG_mid"/>
    <property type="match status" value="1"/>
</dbReference>
<dbReference type="Pfam" id="PF11760">
    <property type="entry name" value="CbiG_N"/>
    <property type="match status" value="1"/>
</dbReference>
<evidence type="ECO:0000259" key="2">
    <source>
        <dbReference type="Pfam" id="PF11760"/>
    </source>
</evidence>
<dbReference type="SUPFAM" id="SSF159664">
    <property type="entry name" value="CobE/GbiG C-terminal domain-like"/>
    <property type="match status" value="1"/>
</dbReference>
<dbReference type="InterPro" id="IPR038029">
    <property type="entry name" value="GbiG_N_sf"/>
</dbReference>
<feature type="domain" description="CobE/GbiG C-terminal" evidence="1">
    <location>
        <begin position="223"/>
        <end position="340"/>
    </location>
</feature>
<dbReference type="AlphaFoldDB" id="A0A1J5N1G2"/>
<dbReference type="Gene3D" id="3.40.50.11220">
    <property type="match status" value="1"/>
</dbReference>
<dbReference type="InterPro" id="IPR052553">
    <property type="entry name" value="CbiG_hydrolase"/>
</dbReference>
<dbReference type="InterPro" id="IPR036518">
    <property type="entry name" value="CobE/GbiG_C_sf"/>
</dbReference>
<reference evidence="4 5" key="1">
    <citation type="submission" date="2015-09" db="EMBL/GenBank/DDBJ databases">
        <title>Genome of Desulfovibrio dechloracetivorans BerOc1, a mercury methylating strain isolated from highly hydrocarbons and metals contaminated coastal sediments.</title>
        <authorList>
            <person name="Goni Urriza M."/>
            <person name="Gassie C."/>
            <person name="Bouchez O."/>
            <person name="Klopp C."/>
            <person name="Ranchou-Peyruse A."/>
            <person name="Remy G."/>
        </authorList>
    </citation>
    <scope>NUCLEOTIDE SEQUENCE [LARGE SCALE GENOMIC DNA]</scope>
    <source>
        <strain evidence="4 5">BerOc1</strain>
    </source>
</reference>
<dbReference type="EMBL" id="LKAQ01000004">
    <property type="protein sequence ID" value="OIQ49475.1"/>
    <property type="molecule type" value="Genomic_DNA"/>
</dbReference>
<dbReference type="Gene3D" id="3.30.420.180">
    <property type="entry name" value="CobE/GbiG C-terminal domain"/>
    <property type="match status" value="1"/>
</dbReference>
<dbReference type="SUPFAM" id="SSF159672">
    <property type="entry name" value="CbiG N-terminal domain-like"/>
    <property type="match status" value="1"/>
</dbReference>
<dbReference type="PANTHER" id="PTHR37477">
    <property type="entry name" value="COBALT-PRECORRIN-5A HYDROLASE"/>
    <property type="match status" value="1"/>
</dbReference>
<accession>A0A1J5N1G2</accession>
<evidence type="ECO:0000313" key="4">
    <source>
        <dbReference type="EMBL" id="OIQ49475.1"/>
    </source>
</evidence>
<gene>
    <name evidence="4" type="ORF">BerOc1_01400</name>
</gene>
<feature type="domain" description="Cobalamin biosynthesis central region" evidence="3">
    <location>
        <begin position="139"/>
        <end position="220"/>
    </location>
</feature>
<dbReference type="InterPro" id="IPR002750">
    <property type="entry name" value="CobE/GbiG_C"/>
</dbReference>
<dbReference type="GO" id="GO:0009236">
    <property type="term" value="P:cobalamin biosynthetic process"/>
    <property type="evidence" value="ECO:0007669"/>
    <property type="project" value="InterPro"/>
</dbReference>
<dbReference type="Pfam" id="PF01890">
    <property type="entry name" value="CbiG_C"/>
    <property type="match status" value="1"/>
</dbReference>
<evidence type="ECO:0000313" key="5">
    <source>
        <dbReference type="Proteomes" id="UP000181901"/>
    </source>
</evidence>
<keyword evidence="5" id="KW-1185">Reference proteome</keyword>
<dbReference type="InterPro" id="IPR021744">
    <property type="entry name" value="CbiG_N"/>
</dbReference>